<accession>A0A4V1HFN4</accession>
<keyword evidence="1" id="KW-0472">Membrane</keyword>
<feature type="transmembrane region" description="Helical" evidence="1">
    <location>
        <begin position="113"/>
        <end position="135"/>
    </location>
</feature>
<geneLocation type="mitochondrion" evidence="2"/>
<feature type="transmembrane region" description="Helical" evidence="1">
    <location>
        <begin position="147"/>
        <end position="171"/>
    </location>
</feature>
<dbReference type="EMBL" id="MH888186">
    <property type="protein sequence ID" value="QCU82633.1"/>
    <property type="molecule type" value="Genomic_DNA"/>
</dbReference>
<evidence type="ECO:0000256" key="1">
    <source>
        <dbReference type="SAM" id="Phobius"/>
    </source>
</evidence>
<feature type="transmembrane region" description="Helical" evidence="1">
    <location>
        <begin position="355"/>
        <end position="375"/>
    </location>
</feature>
<keyword evidence="1" id="KW-1133">Transmembrane helix</keyword>
<feature type="transmembrane region" description="Helical" evidence="1">
    <location>
        <begin position="187"/>
        <end position="204"/>
    </location>
</feature>
<feature type="transmembrane region" description="Helical" evidence="1">
    <location>
        <begin position="381"/>
        <end position="399"/>
    </location>
</feature>
<keyword evidence="2" id="KW-0496">Mitochondrion</keyword>
<feature type="transmembrane region" description="Helical" evidence="1">
    <location>
        <begin position="494"/>
        <end position="511"/>
    </location>
</feature>
<protein>
    <submittedName>
        <fullName evidence="2">Uncharacterized protein</fullName>
    </submittedName>
</protein>
<feature type="transmembrane region" description="Helical" evidence="1">
    <location>
        <begin position="65"/>
        <end position="93"/>
    </location>
</feature>
<feature type="transmembrane region" description="Helical" evidence="1">
    <location>
        <begin position="30"/>
        <end position="53"/>
    </location>
</feature>
<reference evidence="2" key="1">
    <citation type="journal article" date="2019" name="Mitochondrial DNA Part B Resour">
        <title>The mitochondrial genome of the ciliate Pseudourostyla cristata (Ciliophora, Urostylida).</title>
        <authorList>
            <person name="Park K.-M."/>
            <person name="Min G.-S."/>
            <person name="Kim S."/>
        </authorList>
    </citation>
    <scope>NUCLEOTIDE SEQUENCE</scope>
</reference>
<feature type="transmembrane region" description="Helical" evidence="1">
    <location>
        <begin position="254"/>
        <end position="272"/>
    </location>
</feature>
<evidence type="ECO:0000313" key="2">
    <source>
        <dbReference type="EMBL" id="QCU82633.1"/>
    </source>
</evidence>
<sequence>MHIFIYSYNFINYEYLYLLNWNEPLINFNYIIWFNTIYIYVLVIVILIYLYNLKHVQRDKNNYNVSLYIFFFLYLYEINLLICNFNYSLIILNTWWSYINEFLLNNFNKYHPFLFYYTICVYIITIIINFNFFFFKKLFYLEHKLKSFKLLTNSLIIVNIWLLLLGSWWAYQEGSWGGWWNWDASEFLGLNFFAAVLIIFHYNYNYIYFKTINFNWTLMVIQTLIVYLSIQINFEITSHNFGIKFLYFFNNINLLFNSIIILFYYLMINIYFRNLIYFKIKCFYAIKIKLKLTFAYFIIIIGTGLFYFYFSFFSLINYYIWNMFNKYYNLLLTLILIINIFFLINLSLSINVAYLNLYIYLFLAIITFFNYYYLIIITNTVTYSFYFMFHSFLIIFFIYLNLNVNVIFLICFINHINFYYFIPFNNINYNINNVLLILSYNMYNNVISNNFKILYVTSLFNLAYSKLIAINLFKLNAFNHFIIYLIEDIFVNNLFLIISVNIALFYSYYYYKNKIYLI</sequence>
<keyword evidence="1" id="KW-0812">Transmembrane</keyword>
<feature type="transmembrane region" description="Helical" evidence="1">
    <location>
        <begin position="453"/>
        <end position="473"/>
    </location>
</feature>
<feature type="transmembrane region" description="Helical" evidence="1">
    <location>
        <begin position="327"/>
        <end position="348"/>
    </location>
</feature>
<proteinExistence type="predicted"/>
<feature type="transmembrane region" description="Helical" evidence="1">
    <location>
        <begin position="216"/>
        <end position="234"/>
    </location>
</feature>
<name>A0A4V1HFN4_9SPIT</name>
<feature type="transmembrane region" description="Helical" evidence="1">
    <location>
        <begin position="293"/>
        <end position="321"/>
    </location>
</feature>
<gene>
    <name evidence="2" type="primary">orf518</name>
</gene>
<dbReference type="AlphaFoldDB" id="A0A4V1HFN4"/>
<organism evidence="2">
    <name type="scientific">Pseudourostyla cristata</name>
    <dbReference type="NCBI Taxonomy" id="293816"/>
    <lineage>
        <taxon>Eukaryota</taxon>
        <taxon>Sar</taxon>
        <taxon>Alveolata</taxon>
        <taxon>Ciliophora</taxon>
        <taxon>Intramacronucleata</taxon>
        <taxon>Spirotrichea</taxon>
        <taxon>Stichotrichia</taxon>
        <taxon>Urostylida</taxon>
        <taxon>Pseudourostylidae</taxon>
        <taxon>Pseudourostyla</taxon>
    </lineage>
</organism>